<feature type="domain" description="DUF4795" evidence="2">
    <location>
        <begin position="1"/>
        <end position="183"/>
    </location>
</feature>
<comment type="caution">
    <text evidence="3">The sequence shown here is derived from an EMBL/GenBank/DDBJ whole genome shotgun (WGS) entry which is preliminary data.</text>
</comment>
<dbReference type="PANTHER" id="PTHR46766:SF1">
    <property type="entry name" value="GLUTAMINE-RICH PROTEIN 2"/>
    <property type="match status" value="1"/>
</dbReference>
<keyword evidence="4" id="KW-1185">Reference proteome</keyword>
<evidence type="ECO:0000256" key="1">
    <source>
        <dbReference type="SAM" id="Coils"/>
    </source>
</evidence>
<dbReference type="EMBL" id="VZTO01020195">
    <property type="protein sequence ID" value="NXT26678.1"/>
    <property type="molecule type" value="Genomic_DNA"/>
</dbReference>
<dbReference type="PANTHER" id="PTHR46766">
    <property type="entry name" value="GLUTAMINE-RICH PROTEIN 2"/>
    <property type="match status" value="1"/>
</dbReference>
<dbReference type="Proteomes" id="UP000536260">
    <property type="component" value="Unassembled WGS sequence"/>
</dbReference>
<sequence>DEELLKRIQATVMQMQGDYEKLSSVTGNLLDDCHQRQNDIKALFQSLERLEKEKVDKEDLTLAIDVKADKAALAGKVPRTQFEANMERLHETMEEMLSRVTGQERGWQQLQQQLSEEMGSKLDRLELGPFQQQLEERWKNILEQLKGESQAEADDAAAIRKQLLAHFHCLSCDRPLNMLVPGP</sequence>
<evidence type="ECO:0000313" key="4">
    <source>
        <dbReference type="Proteomes" id="UP000536260"/>
    </source>
</evidence>
<feature type="non-terminal residue" evidence="3">
    <location>
        <position position="183"/>
    </location>
</feature>
<dbReference type="Pfam" id="PF16043">
    <property type="entry name" value="DUF4795"/>
    <property type="match status" value="1"/>
</dbReference>
<proteinExistence type="predicted"/>
<protein>
    <submittedName>
        <fullName evidence="3">QRIC2 protein</fullName>
    </submittedName>
</protein>
<organism evidence="3 4">
    <name type="scientific">Syrrhaptes paradoxus</name>
    <name type="common">Pallas's sandgrouse</name>
    <dbReference type="NCBI Taxonomy" id="302527"/>
    <lineage>
        <taxon>Eukaryota</taxon>
        <taxon>Metazoa</taxon>
        <taxon>Chordata</taxon>
        <taxon>Craniata</taxon>
        <taxon>Vertebrata</taxon>
        <taxon>Euteleostomi</taxon>
        <taxon>Archelosauria</taxon>
        <taxon>Archosauria</taxon>
        <taxon>Dinosauria</taxon>
        <taxon>Saurischia</taxon>
        <taxon>Theropoda</taxon>
        <taxon>Coelurosauria</taxon>
        <taxon>Aves</taxon>
        <taxon>Neognathae</taxon>
        <taxon>Neoaves</taxon>
        <taxon>Columbimorphae</taxon>
        <taxon>Pterocliformes</taxon>
        <taxon>Pteroclidae</taxon>
        <taxon>Syrrhaptes</taxon>
    </lineage>
</organism>
<accession>A0A7L3B7Z6</accession>
<feature type="coiled-coil region" evidence="1">
    <location>
        <begin position="33"/>
        <end position="99"/>
    </location>
</feature>
<evidence type="ECO:0000259" key="2">
    <source>
        <dbReference type="Pfam" id="PF16043"/>
    </source>
</evidence>
<name>A0A7L3B7Z6_9AVES</name>
<feature type="non-terminal residue" evidence="3">
    <location>
        <position position="1"/>
    </location>
</feature>
<keyword evidence="1" id="KW-0175">Coiled coil</keyword>
<evidence type="ECO:0000313" key="3">
    <source>
        <dbReference type="EMBL" id="NXT26678.1"/>
    </source>
</evidence>
<reference evidence="3 4" key="1">
    <citation type="submission" date="2019-09" db="EMBL/GenBank/DDBJ databases">
        <title>Bird 10,000 Genomes (B10K) Project - Family phase.</title>
        <authorList>
            <person name="Zhang G."/>
        </authorList>
    </citation>
    <scope>NUCLEOTIDE SEQUENCE [LARGE SCALE GENOMIC DNA]</scope>
    <source>
        <strain evidence="3">B10K-DU-003-42</strain>
        <tissue evidence="3">Mixed tissue sample</tissue>
    </source>
</reference>
<dbReference type="AlphaFoldDB" id="A0A7L3B7Z6"/>
<dbReference type="InterPro" id="IPR032013">
    <property type="entry name" value="DUF4795"/>
</dbReference>
<gene>
    <name evidence="3" type="primary">Qrich2</name>
    <name evidence="3" type="ORF">SYRPAR_R06720</name>
</gene>